<comment type="caution">
    <text evidence="2">The sequence shown here is derived from an EMBL/GenBank/DDBJ whole genome shotgun (WGS) entry which is preliminary data.</text>
</comment>
<feature type="compositionally biased region" description="Polar residues" evidence="1">
    <location>
        <begin position="30"/>
        <end position="40"/>
    </location>
</feature>
<feature type="region of interest" description="Disordered" evidence="1">
    <location>
        <begin position="1"/>
        <end position="105"/>
    </location>
</feature>
<evidence type="ECO:0000256" key="1">
    <source>
        <dbReference type="SAM" id="MobiDB-lite"/>
    </source>
</evidence>
<gene>
    <name evidence="2" type="ORF">F2Q69_00053493</name>
</gene>
<feature type="compositionally biased region" description="Basic and acidic residues" evidence="1">
    <location>
        <begin position="13"/>
        <end position="27"/>
    </location>
</feature>
<dbReference type="Proteomes" id="UP000712600">
    <property type="component" value="Unassembled WGS sequence"/>
</dbReference>
<proteinExistence type="predicted"/>
<organism evidence="2 3">
    <name type="scientific">Brassica cretica</name>
    <name type="common">Mustard</name>
    <dbReference type="NCBI Taxonomy" id="69181"/>
    <lineage>
        <taxon>Eukaryota</taxon>
        <taxon>Viridiplantae</taxon>
        <taxon>Streptophyta</taxon>
        <taxon>Embryophyta</taxon>
        <taxon>Tracheophyta</taxon>
        <taxon>Spermatophyta</taxon>
        <taxon>Magnoliopsida</taxon>
        <taxon>eudicotyledons</taxon>
        <taxon>Gunneridae</taxon>
        <taxon>Pentapetalae</taxon>
        <taxon>rosids</taxon>
        <taxon>malvids</taxon>
        <taxon>Brassicales</taxon>
        <taxon>Brassicaceae</taxon>
        <taxon>Brassiceae</taxon>
        <taxon>Brassica</taxon>
    </lineage>
</organism>
<feature type="compositionally biased region" description="Basic and acidic residues" evidence="1">
    <location>
        <begin position="55"/>
        <end position="92"/>
    </location>
</feature>
<reference evidence="2" key="1">
    <citation type="submission" date="2019-12" db="EMBL/GenBank/DDBJ databases">
        <title>Genome sequencing and annotation of Brassica cretica.</title>
        <authorList>
            <person name="Studholme D.J."/>
            <person name="Sarris P."/>
        </authorList>
    </citation>
    <scope>NUCLEOTIDE SEQUENCE</scope>
    <source>
        <strain evidence="2">PFS-109/04</strain>
        <tissue evidence="2">Leaf</tissue>
    </source>
</reference>
<sequence>MGGDRSWRASSHRNREQGDYETRRPEIEGSLSSLMNSTPRRCSRKTTHSCSPRLDSVHSHENLEAPHKEEEGKTRVKGKAREQKGHGWRPELESFQSPESRARRL</sequence>
<accession>A0A8S9MYM7</accession>
<name>A0A8S9MYM7_BRACR</name>
<dbReference type="EMBL" id="QGKX02002183">
    <property type="protein sequence ID" value="KAF3486047.1"/>
    <property type="molecule type" value="Genomic_DNA"/>
</dbReference>
<evidence type="ECO:0000313" key="3">
    <source>
        <dbReference type="Proteomes" id="UP000712600"/>
    </source>
</evidence>
<evidence type="ECO:0000313" key="2">
    <source>
        <dbReference type="EMBL" id="KAF3486047.1"/>
    </source>
</evidence>
<dbReference type="AlphaFoldDB" id="A0A8S9MYM7"/>
<protein>
    <submittedName>
        <fullName evidence="2">Uncharacterized protein</fullName>
    </submittedName>
</protein>